<dbReference type="EMBL" id="QJUE01000006">
    <property type="protein sequence ID" value="PYE00672.1"/>
    <property type="molecule type" value="Genomic_DNA"/>
</dbReference>
<feature type="transmembrane region" description="Helical" evidence="1">
    <location>
        <begin position="139"/>
        <end position="163"/>
    </location>
</feature>
<evidence type="ECO:0000313" key="2">
    <source>
        <dbReference type="EMBL" id="PYE00672.1"/>
    </source>
</evidence>
<sequence>MIRNKKKILIFFTSICLPALIVISPDWLKINGISPCWPVIFLLPFSLENRPWRAVIASIFLGFYMDSFIISEVSYIPSLLILSLFWSQYGLRHKKIELFLGLGLMAIFGTALVDISIWIQKIILHSVLRNNWFHSWSIYVLISNAIITGLVAPFFSSWLLIAYKKN</sequence>
<dbReference type="OrthoDB" id="541740at2"/>
<protein>
    <recommendedName>
        <fullName evidence="4">Rod shape-determining protein MreD</fullName>
    </recommendedName>
</protein>
<reference evidence="2 3" key="1">
    <citation type="journal article" date="2018" name="Appl. Environ. Microbiol.">
        <title>Genome rearrangement shapes Prochlorococcus ecological adaptation.</title>
        <authorList>
            <person name="Yan W."/>
            <person name="Wei S."/>
            <person name="Wang Q."/>
            <person name="Xiao X."/>
            <person name="Zeng Q."/>
            <person name="Jiao N."/>
            <person name="Zhang R."/>
        </authorList>
    </citation>
    <scope>NUCLEOTIDE SEQUENCE [LARGE SCALE GENOMIC DNA]</scope>
    <source>
        <strain evidence="2 3">XMU1408</strain>
    </source>
</reference>
<dbReference type="RefSeq" id="WP_158467371.1">
    <property type="nucleotide sequence ID" value="NZ_QJUE01000006.1"/>
</dbReference>
<organism evidence="2 3">
    <name type="scientific">Prochlorococcus marinus XMU1408</name>
    <dbReference type="NCBI Taxonomy" id="2213228"/>
    <lineage>
        <taxon>Bacteria</taxon>
        <taxon>Bacillati</taxon>
        <taxon>Cyanobacteriota</taxon>
        <taxon>Cyanophyceae</taxon>
        <taxon>Synechococcales</taxon>
        <taxon>Prochlorococcaceae</taxon>
        <taxon>Prochlorococcus</taxon>
    </lineage>
</organism>
<feature type="transmembrane region" description="Helical" evidence="1">
    <location>
        <begin position="56"/>
        <end position="86"/>
    </location>
</feature>
<keyword evidence="1" id="KW-1133">Transmembrane helix</keyword>
<proteinExistence type="predicted"/>
<name>A0A318R6I9_PROMR</name>
<gene>
    <name evidence="2" type="ORF">DNJ73_09015</name>
</gene>
<dbReference type="AlphaFoldDB" id="A0A318R6I9"/>
<keyword evidence="1" id="KW-0472">Membrane</keyword>
<keyword evidence="1" id="KW-0812">Transmembrane</keyword>
<evidence type="ECO:0008006" key="4">
    <source>
        <dbReference type="Google" id="ProtNLM"/>
    </source>
</evidence>
<dbReference type="Proteomes" id="UP000247807">
    <property type="component" value="Unassembled WGS sequence"/>
</dbReference>
<accession>A0A318R6I9</accession>
<comment type="caution">
    <text evidence="2">The sequence shown here is derived from an EMBL/GenBank/DDBJ whole genome shotgun (WGS) entry which is preliminary data.</text>
</comment>
<evidence type="ECO:0000313" key="3">
    <source>
        <dbReference type="Proteomes" id="UP000247807"/>
    </source>
</evidence>
<evidence type="ECO:0000256" key="1">
    <source>
        <dbReference type="SAM" id="Phobius"/>
    </source>
</evidence>
<feature type="transmembrane region" description="Helical" evidence="1">
    <location>
        <begin position="98"/>
        <end position="119"/>
    </location>
</feature>